<dbReference type="Gene3D" id="2.60.120.260">
    <property type="entry name" value="Galactose-binding domain-like"/>
    <property type="match status" value="1"/>
</dbReference>
<dbReference type="Proteomes" id="UP001269081">
    <property type="component" value="Unassembled WGS sequence"/>
</dbReference>
<evidence type="ECO:0008006" key="5">
    <source>
        <dbReference type="Google" id="ProtNLM"/>
    </source>
</evidence>
<sequence length="1155" mass="119174">MIKKLPLIINLLFPKQNQNIQRTLTAKSFGTTAKWLCFVLLFMVSFANAANRYAVATGNWNSTLTWSSSSGGAAGASVPVAGDVVYVEGGRTVTISANAACTTLNIASGSTLIVGGFDFAVSGTTSVSGILTHNNASGAKTFTGNVTINAGGMWNETAAAAISFGGDLTNNNSFTASTGVHTFTGTATKTISGTNVIAIPSLTISGTTTNSGVLTVSTTLAGTSTLTNTGTLNFGGTSITPTLTATVSGNTVNYNGANQTVKATTYNNLTLSGSGTKTFGAITTVSGNWSMVSGVLANLGGFTHTAGTLVLGGAGPLLNSWGSTTSGATNTTNAYFTGTGRINVSSAPYPAIDNNYASYSNGVSGQVAGTSHEYSNPPTNTLPGSLTLTAPRGSFFTNVKFASYGSPGGTSPDFTIGTCHAFNSRIVTTGLLGNDVATIPASGTFNTTFGDPCYGIVKSYNVVATYAEPYCTTSTVPDIVIDGSTPTGGNGTYTYLWEMSTTGHSTGYTTAPGINNAEDYTVPSGTTQTTWYRRTVTSGIYSDATIVIVQVVTTAPTAPTSITASATICTGQSTTLTVSGGSLGGSTGYAEWSTGSCGDTVIGTGSSITVSPTTTTTYFVRYRNACGSTTCISKTIKVPTITSNKVDETCPVSNNGSISPILSGGISNVKYIKITQKYASYQQIAEIEAFEIFTGTNVARSTNGATATSSSNYNSTLTPDKAIDGNSTGVSNNYWHSLTGNVNEWVMVTLPENKNIDFLRIYNRIDCCSDRGQNMLLELLDDSSNVLYSKTIDLYQSGANVPVNVNVLDVSWSDSATTLNRTNLDSGTYTLNYADANTCSTSLPIIISSINVEPTITTQPSASSQAYCINTATTSLSVVATGTSVTYQWYINSTASNTGGTLLSGATSASYTPLTTSIGTNYYYCVVSGTCTPAATSSVSGGITVTPLPAAPAVSVTTAPTCMTNTGTITISAPLGAGFTYSIDGVTYTNTTGEFTAVPIGTYNVRAKNSAGCISTATSIDVNSAVTKTWTGASGTNWNDASNWNPNGVPIATNCVVIPNMPNKPILSGTNASFYANTLQVDANAIVTVQPTNTLSVMNTVTVDTNGQLIFENNSGLVQDPAATVNMNTGNIIYRRISSPMKNFDFSYWSSPVSG</sequence>
<reference evidence="3 4" key="1">
    <citation type="submission" date="2023-07" db="EMBL/GenBank/DDBJ databases">
        <title>Sorghum-associated microbial communities from plants grown in Nebraska, USA.</title>
        <authorList>
            <person name="Schachtman D."/>
        </authorList>
    </citation>
    <scope>NUCLEOTIDE SEQUENCE [LARGE SCALE GENOMIC DNA]</scope>
    <source>
        <strain evidence="3 4">4129</strain>
    </source>
</reference>
<dbReference type="Gene3D" id="2.60.40.2700">
    <property type="match status" value="1"/>
</dbReference>
<keyword evidence="4" id="KW-1185">Reference proteome</keyword>
<dbReference type="Pfam" id="PF19081">
    <property type="entry name" value="Ig_7"/>
    <property type="match status" value="1"/>
</dbReference>
<dbReference type="InterPro" id="IPR008979">
    <property type="entry name" value="Galactose-bd-like_sf"/>
</dbReference>
<evidence type="ECO:0000259" key="1">
    <source>
        <dbReference type="PROSITE" id="PS50022"/>
    </source>
</evidence>
<dbReference type="PROSITE" id="PS50022">
    <property type="entry name" value="FA58C_3"/>
    <property type="match status" value="1"/>
</dbReference>
<dbReference type="InterPro" id="IPR007110">
    <property type="entry name" value="Ig-like_dom"/>
</dbReference>
<comment type="caution">
    <text evidence="3">The sequence shown here is derived from an EMBL/GenBank/DDBJ whole genome shotgun (WGS) entry which is preliminary data.</text>
</comment>
<dbReference type="CDD" id="cd22842">
    <property type="entry name" value="Gal_Rha_Lectin_BGal"/>
    <property type="match status" value="1"/>
</dbReference>
<name>A0ABU1YEL7_9FLAO</name>
<dbReference type="Pfam" id="PF00754">
    <property type="entry name" value="F5_F8_type_C"/>
    <property type="match status" value="1"/>
</dbReference>
<protein>
    <recommendedName>
        <fullName evidence="5">Ig-like domain-containing protein</fullName>
    </recommendedName>
</protein>
<dbReference type="PROSITE" id="PS50835">
    <property type="entry name" value="IG_LIKE"/>
    <property type="match status" value="1"/>
</dbReference>
<accession>A0ABU1YEL7</accession>
<dbReference type="InterPro" id="IPR000421">
    <property type="entry name" value="FA58C"/>
</dbReference>
<gene>
    <name evidence="3" type="ORF">J2W48_004642</name>
</gene>
<proteinExistence type="predicted"/>
<evidence type="ECO:0000313" key="3">
    <source>
        <dbReference type="EMBL" id="MDR7212677.1"/>
    </source>
</evidence>
<organism evidence="3 4">
    <name type="scientific">Flavobacterium piscis</name>
    <dbReference type="NCBI Taxonomy" id="1114874"/>
    <lineage>
        <taxon>Bacteria</taxon>
        <taxon>Pseudomonadati</taxon>
        <taxon>Bacteroidota</taxon>
        <taxon>Flavobacteriia</taxon>
        <taxon>Flavobacteriales</taxon>
        <taxon>Flavobacteriaceae</taxon>
        <taxon>Flavobacterium</taxon>
    </lineage>
</organism>
<dbReference type="SUPFAM" id="SSF49785">
    <property type="entry name" value="Galactose-binding domain-like"/>
    <property type="match status" value="1"/>
</dbReference>
<dbReference type="EMBL" id="JAVDWQ010000030">
    <property type="protein sequence ID" value="MDR7212677.1"/>
    <property type="molecule type" value="Genomic_DNA"/>
</dbReference>
<feature type="domain" description="F5/8 type C" evidence="1">
    <location>
        <begin position="689"/>
        <end position="761"/>
    </location>
</feature>
<dbReference type="InterPro" id="IPR044023">
    <property type="entry name" value="Ig_7"/>
</dbReference>
<feature type="non-terminal residue" evidence="3">
    <location>
        <position position="1155"/>
    </location>
</feature>
<evidence type="ECO:0000313" key="4">
    <source>
        <dbReference type="Proteomes" id="UP001269081"/>
    </source>
</evidence>
<feature type="domain" description="Ig-like" evidence="2">
    <location>
        <begin position="854"/>
        <end position="940"/>
    </location>
</feature>
<dbReference type="RefSeq" id="WP_310284435.1">
    <property type="nucleotide sequence ID" value="NZ_JAVDWQ010000030.1"/>
</dbReference>
<evidence type="ECO:0000259" key="2">
    <source>
        <dbReference type="PROSITE" id="PS50835"/>
    </source>
</evidence>